<evidence type="ECO:0000313" key="2">
    <source>
        <dbReference type="Proteomes" id="UP000275436"/>
    </source>
</evidence>
<protein>
    <recommendedName>
        <fullName evidence="3">Succinoglycan biosynthesis protein exoi</fullName>
    </recommendedName>
</protein>
<accession>A0A3M9X798</accession>
<evidence type="ECO:0000313" key="1">
    <source>
        <dbReference type="EMBL" id="RNJ43863.1"/>
    </source>
</evidence>
<dbReference type="GeneID" id="66680512"/>
<dbReference type="EMBL" id="QKOD01000005">
    <property type="protein sequence ID" value="RNJ43863.1"/>
    <property type="molecule type" value="Genomic_DNA"/>
</dbReference>
<gene>
    <name evidence="1" type="ORF">DNR46_20010</name>
</gene>
<name>A0A3M9X798_9HYPH</name>
<dbReference type="RefSeq" id="WP_032932768.1">
    <property type="nucleotide sequence ID" value="NZ_CP051773.1"/>
</dbReference>
<proteinExistence type="predicted"/>
<dbReference type="AlphaFoldDB" id="A0A3M9X798"/>
<organism evidence="1 2">
    <name type="scientific">Mesorhizobium japonicum</name>
    <dbReference type="NCBI Taxonomy" id="2066070"/>
    <lineage>
        <taxon>Bacteria</taxon>
        <taxon>Pseudomonadati</taxon>
        <taxon>Pseudomonadota</taxon>
        <taxon>Alphaproteobacteria</taxon>
        <taxon>Hyphomicrobiales</taxon>
        <taxon>Phyllobacteriaceae</taxon>
        <taxon>Mesorhizobium</taxon>
    </lineage>
</organism>
<reference evidence="1 2" key="1">
    <citation type="journal article" date="2018" name="Mol. Plant Microbe Interact.">
        <title>Taxonomically Different Co-Microsymbionts of a Relict Legume, Oxytropis popoviana, Have Complementary Sets of Symbiotic Genes and Together Increase the Efficiency of Plant Nodulation.</title>
        <authorList>
            <person name="Safronova V."/>
            <person name="Belimov A."/>
            <person name="Sazanova A."/>
            <person name="Chirak E."/>
            <person name="Verkhozina A."/>
            <person name="Kuznetsova I."/>
            <person name="Andronov E."/>
            <person name="Puhalsky J."/>
            <person name="Tikhonovich I."/>
        </authorList>
    </citation>
    <scope>NUCLEOTIDE SEQUENCE [LARGE SCALE GENOMIC DNA]</scope>
    <source>
        <strain evidence="1 2">Opo-235</strain>
    </source>
</reference>
<evidence type="ECO:0008006" key="3">
    <source>
        <dbReference type="Google" id="ProtNLM"/>
    </source>
</evidence>
<comment type="caution">
    <text evidence="1">The sequence shown here is derived from an EMBL/GenBank/DDBJ whole genome shotgun (WGS) entry which is preliminary data.</text>
</comment>
<sequence>MDKSRYDNRSDYWRRRAMRRRRRRPSRNTLWWTLIAAAIATLASLIAVKAGPPLVGCNIKGNISYNTGERIYHVPGQQYYNETRISLWKGERWFCSEQEARKAGWRKSRL</sequence>
<dbReference type="Proteomes" id="UP000275436">
    <property type="component" value="Unassembled WGS sequence"/>
</dbReference>